<dbReference type="EMBL" id="FMAK01000051">
    <property type="protein sequence ID" value="SCB70080.1"/>
    <property type="molecule type" value="Genomic_DNA"/>
</dbReference>
<protein>
    <submittedName>
        <fullName evidence="1">Uncharacterized protein</fullName>
    </submittedName>
</protein>
<dbReference type="PANTHER" id="PTHR40063:SF1">
    <property type="entry name" value="MEMBRANE PROTEIN"/>
    <property type="match status" value="1"/>
</dbReference>
<organism evidence="1 2">
    <name type="scientific">Bacillus mycoides</name>
    <dbReference type="NCBI Taxonomy" id="1405"/>
    <lineage>
        <taxon>Bacteria</taxon>
        <taxon>Bacillati</taxon>
        <taxon>Bacillota</taxon>
        <taxon>Bacilli</taxon>
        <taxon>Bacillales</taxon>
        <taxon>Bacillaceae</taxon>
        <taxon>Bacillus</taxon>
        <taxon>Bacillus cereus group</taxon>
    </lineage>
</organism>
<reference evidence="1 2" key="1">
    <citation type="submission" date="2016-08" db="EMBL/GenBank/DDBJ databases">
        <authorList>
            <person name="Seilhamer J.J."/>
        </authorList>
    </citation>
    <scope>NUCLEOTIDE SEQUENCE [LARGE SCALE GENOMIC DNA]</scope>
    <source>
        <strain evidence="1 2">SDA_GO95</strain>
    </source>
</reference>
<gene>
    <name evidence="1" type="ORF">BWGO95_04248</name>
</gene>
<evidence type="ECO:0000313" key="1">
    <source>
        <dbReference type="EMBL" id="SCB70080.1"/>
    </source>
</evidence>
<proteinExistence type="predicted"/>
<name>A0A1G4EM07_BACMY</name>
<dbReference type="PANTHER" id="PTHR40063">
    <property type="entry name" value="MEMBRANE PROTEIN-RELATED"/>
    <property type="match status" value="1"/>
</dbReference>
<sequence>MEIIKGTILLLFVLSLFSLFSFKAPNGMKAMGALANTAVASFLVEAFQLYVGGDLIGMPFLKEVGQSAGSLGGVAH</sequence>
<dbReference type="Proteomes" id="UP000195696">
    <property type="component" value="Unassembled WGS sequence"/>
</dbReference>
<evidence type="ECO:0000313" key="2">
    <source>
        <dbReference type="Proteomes" id="UP000195696"/>
    </source>
</evidence>
<accession>A0A1G4EM07</accession>
<dbReference type="AlphaFoldDB" id="A0A1G4EM07"/>